<reference evidence="1 2" key="1">
    <citation type="submission" date="2018-11" db="EMBL/GenBank/DDBJ databases">
        <title>Species Designations Belie Phenotypic and Genotypic Heterogeneity in Oral Streptococci.</title>
        <authorList>
            <person name="Velsko I."/>
        </authorList>
    </citation>
    <scope>NUCLEOTIDE SEQUENCE [LARGE SCALE GENOMIC DNA]</scope>
    <source>
        <strain evidence="1 2">BCC51</strain>
    </source>
</reference>
<dbReference type="Proteomes" id="UP000282617">
    <property type="component" value="Unassembled WGS sequence"/>
</dbReference>
<protein>
    <submittedName>
        <fullName evidence="1">Uncharacterized protein</fullName>
    </submittedName>
</protein>
<evidence type="ECO:0000313" key="1">
    <source>
        <dbReference type="EMBL" id="RSI44857.1"/>
    </source>
</evidence>
<evidence type="ECO:0000313" key="2">
    <source>
        <dbReference type="Proteomes" id="UP000282617"/>
    </source>
</evidence>
<name>A0A3R9HF42_STRCR</name>
<gene>
    <name evidence="1" type="ORF">D8872_02710</name>
</gene>
<dbReference type="EMBL" id="RJNA01000003">
    <property type="protein sequence ID" value="RSI44857.1"/>
    <property type="molecule type" value="Genomic_DNA"/>
</dbReference>
<organism evidence="1 2">
    <name type="scientific">Streptococcus cristatus</name>
    <dbReference type="NCBI Taxonomy" id="45634"/>
    <lineage>
        <taxon>Bacteria</taxon>
        <taxon>Bacillati</taxon>
        <taxon>Bacillota</taxon>
        <taxon>Bacilli</taxon>
        <taxon>Lactobacillales</taxon>
        <taxon>Streptococcaceae</taxon>
        <taxon>Streptococcus</taxon>
    </lineage>
</organism>
<sequence length="44" mass="4815">MNRQATQLITRAAINKIGNMLYDYGNSIWLASLGALGQTVLGIY</sequence>
<accession>A0A3R9HF42</accession>
<proteinExistence type="predicted"/>
<dbReference type="AlphaFoldDB" id="A0A3R9HF42"/>
<comment type="caution">
    <text evidence="1">The sequence shown here is derived from an EMBL/GenBank/DDBJ whole genome shotgun (WGS) entry which is preliminary data.</text>
</comment>